<dbReference type="GO" id="GO:0008168">
    <property type="term" value="F:methyltransferase activity"/>
    <property type="evidence" value="ECO:0007669"/>
    <property type="project" value="UniProtKB-KW"/>
</dbReference>
<dbReference type="Proteomes" id="UP000743899">
    <property type="component" value="Unassembled WGS sequence"/>
</dbReference>
<dbReference type="EMBL" id="JAACYS010000066">
    <property type="protein sequence ID" value="NCU18559.1"/>
    <property type="molecule type" value="Genomic_DNA"/>
</dbReference>
<keyword evidence="2" id="KW-1185">Reference proteome</keyword>
<protein>
    <submittedName>
        <fullName evidence="1">rRNA methyltransferase</fullName>
    </submittedName>
</protein>
<comment type="caution">
    <text evidence="1">The sequence shown here is derived from an EMBL/GenBank/DDBJ whole genome shotgun (WGS) entry which is preliminary data.</text>
</comment>
<proteinExistence type="predicted"/>
<keyword evidence="1" id="KW-0489">Methyltransferase</keyword>
<organism evidence="1 2">
    <name type="scientific">Pallidibacillus pasinlerensis</name>
    <dbReference type="NCBI Taxonomy" id="2703818"/>
    <lineage>
        <taxon>Bacteria</taxon>
        <taxon>Bacillati</taxon>
        <taxon>Bacillota</taxon>
        <taxon>Bacilli</taxon>
        <taxon>Bacillales</taxon>
        <taxon>Bacillaceae</taxon>
        <taxon>Pallidibacillus</taxon>
    </lineage>
</organism>
<gene>
    <name evidence="1" type="ORF">GW534_12670</name>
</gene>
<reference evidence="1 2" key="1">
    <citation type="submission" date="2020-01" db="EMBL/GenBank/DDBJ databases">
        <title>A novel Bacillus sp. from Pasinler.</title>
        <authorList>
            <person name="Adiguzel A."/>
            <person name="Ay H."/>
            <person name="Baltaci M.O."/>
        </authorList>
    </citation>
    <scope>NUCLEOTIDE SEQUENCE [LARGE SCALE GENOMIC DNA]</scope>
    <source>
        <strain evidence="1 2">P1</strain>
    </source>
</reference>
<sequence length="124" mass="14720">MFKKGDNGLINLTDESRIKFRTSISNSLLEQLKEMADQNNTYVNYLLENGMQNLLKDGVIIYDKKTRPKDRIQYKTSYDKNLLASIRKIAKEHDLFINDVIEYSTKYIDLNNVKKRNHRYRVVK</sequence>
<accession>A0ABX0A535</accession>
<name>A0ABX0A535_9BACI</name>
<dbReference type="GO" id="GO:0032259">
    <property type="term" value="P:methylation"/>
    <property type="evidence" value="ECO:0007669"/>
    <property type="project" value="UniProtKB-KW"/>
</dbReference>
<evidence type="ECO:0000313" key="2">
    <source>
        <dbReference type="Proteomes" id="UP000743899"/>
    </source>
</evidence>
<dbReference type="RefSeq" id="WP_161921388.1">
    <property type="nucleotide sequence ID" value="NZ_JAACYS010000066.1"/>
</dbReference>
<evidence type="ECO:0000313" key="1">
    <source>
        <dbReference type="EMBL" id="NCU18559.1"/>
    </source>
</evidence>
<keyword evidence="1" id="KW-0808">Transferase</keyword>